<proteinExistence type="predicted"/>
<accession>A0A6P5FTU6</accession>
<sequence>MASGCLESSFEDHDFDIDGEMLAELLEESSVDEGCDDKFGNVFRSLEAEIGSADSMVAGSAGGGGGIDGVVTNVHVHEDCEDCELDGMLSDFGGRDGSRSLTCNHLEEPFDWVAMEAADGSPTGLEIGAEWYVEEWMCEDGLVGFGDARGYNSCYIYGEGESPMEQMYSPLWE</sequence>
<dbReference type="GeneID" id="109717632"/>
<dbReference type="RefSeq" id="XP_020099082.1">
    <property type="nucleotide sequence ID" value="XM_020243493.1"/>
</dbReference>
<evidence type="ECO:0000313" key="2">
    <source>
        <dbReference type="RefSeq" id="XP_020099082.1"/>
    </source>
</evidence>
<reference evidence="2" key="2">
    <citation type="submission" date="2025-08" db="UniProtKB">
        <authorList>
            <consortium name="RefSeq"/>
        </authorList>
    </citation>
    <scope>IDENTIFICATION</scope>
    <source>
        <tissue evidence="2">Leaf</tissue>
    </source>
</reference>
<name>A0A6P5FTU6_ANACO</name>
<dbReference type="AlphaFoldDB" id="A0A6P5FTU6"/>
<dbReference type="PANTHER" id="PTHR37611">
    <property type="entry name" value="VIRUS-SPECIFIC-SIGNALING-PATHWAY REGULATED PROTEIN-RELATED"/>
    <property type="match status" value="1"/>
</dbReference>
<keyword evidence="1" id="KW-1185">Reference proteome</keyword>
<dbReference type="OrthoDB" id="664611at2759"/>
<dbReference type="Proteomes" id="UP000515123">
    <property type="component" value="Linkage group 11"/>
</dbReference>
<evidence type="ECO:0000313" key="1">
    <source>
        <dbReference type="Proteomes" id="UP000515123"/>
    </source>
</evidence>
<protein>
    <submittedName>
        <fullName evidence="2">Uncharacterized protein LOC109717632</fullName>
    </submittedName>
</protein>
<reference evidence="1" key="1">
    <citation type="journal article" date="2015" name="Nat. Genet.">
        <title>The pineapple genome and the evolution of CAM photosynthesis.</title>
        <authorList>
            <person name="Ming R."/>
            <person name="VanBuren R."/>
            <person name="Wai C.M."/>
            <person name="Tang H."/>
            <person name="Schatz M.C."/>
            <person name="Bowers J.E."/>
            <person name="Lyons E."/>
            <person name="Wang M.L."/>
            <person name="Chen J."/>
            <person name="Biggers E."/>
            <person name="Zhang J."/>
            <person name="Huang L."/>
            <person name="Zhang L."/>
            <person name="Miao W."/>
            <person name="Zhang J."/>
            <person name="Ye Z."/>
            <person name="Miao C."/>
            <person name="Lin Z."/>
            <person name="Wang H."/>
            <person name="Zhou H."/>
            <person name="Yim W.C."/>
            <person name="Priest H.D."/>
            <person name="Zheng C."/>
            <person name="Woodhouse M."/>
            <person name="Edger P.P."/>
            <person name="Guyot R."/>
            <person name="Guo H.B."/>
            <person name="Guo H."/>
            <person name="Zheng G."/>
            <person name="Singh R."/>
            <person name="Sharma A."/>
            <person name="Min X."/>
            <person name="Zheng Y."/>
            <person name="Lee H."/>
            <person name="Gurtowski J."/>
            <person name="Sedlazeck F.J."/>
            <person name="Harkess A."/>
            <person name="McKain M.R."/>
            <person name="Liao Z."/>
            <person name="Fang J."/>
            <person name="Liu J."/>
            <person name="Zhang X."/>
            <person name="Zhang Q."/>
            <person name="Hu W."/>
            <person name="Qin Y."/>
            <person name="Wang K."/>
            <person name="Chen L.Y."/>
            <person name="Shirley N."/>
            <person name="Lin Y.R."/>
            <person name="Liu L.Y."/>
            <person name="Hernandez A.G."/>
            <person name="Wright C.L."/>
            <person name="Bulone V."/>
            <person name="Tuskan G.A."/>
            <person name="Heath K."/>
            <person name="Zee F."/>
            <person name="Moore P.H."/>
            <person name="Sunkar R."/>
            <person name="Leebens-Mack J.H."/>
            <person name="Mockler T."/>
            <person name="Bennetzen J.L."/>
            <person name="Freeling M."/>
            <person name="Sankoff D."/>
            <person name="Paterson A.H."/>
            <person name="Zhu X."/>
            <person name="Yang X."/>
            <person name="Smith J.A."/>
            <person name="Cushman J.C."/>
            <person name="Paull R.E."/>
            <person name="Yu Q."/>
        </authorList>
    </citation>
    <scope>NUCLEOTIDE SEQUENCE [LARGE SCALE GENOMIC DNA]</scope>
    <source>
        <strain evidence="1">cv. F153</strain>
    </source>
</reference>
<dbReference type="PANTHER" id="PTHR37611:SF4">
    <property type="entry name" value="OS06G0538400 PROTEIN"/>
    <property type="match status" value="1"/>
</dbReference>
<organism evidence="1 2">
    <name type="scientific">Ananas comosus</name>
    <name type="common">Pineapple</name>
    <name type="synonym">Ananas ananas</name>
    <dbReference type="NCBI Taxonomy" id="4615"/>
    <lineage>
        <taxon>Eukaryota</taxon>
        <taxon>Viridiplantae</taxon>
        <taxon>Streptophyta</taxon>
        <taxon>Embryophyta</taxon>
        <taxon>Tracheophyta</taxon>
        <taxon>Spermatophyta</taxon>
        <taxon>Magnoliopsida</taxon>
        <taxon>Liliopsida</taxon>
        <taxon>Poales</taxon>
        <taxon>Bromeliaceae</taxon>
        <taxon>Bromelioideae</taxon>
        <taxon>Ananas</taxon>
    </lineage>
</organism>
<gene>
    <name evidence="2" type="primary">LOC109717632</name>
</gene>